<dbReference type="SMART" id="SM00806">
    <property type="entry name" value="AIP3"/>
    <property type="match status" value="1"/>
</dbReference>
<feature type="compositionally biased region" description="Low complexity" evidence="2">
    <location>
        <begin position="139"/>
        <end position="155"/>
    </location>
</feature>
<feature type="compositionally biased region" description="Basic and acidic residues" evidence="2">
    <location>
        <begin position="990"/>
        <end position="1003"/>
    </location>
</feature>
<dbReference type="GO" id="GO:0005519">
    <property type="term" value="F:cytoskeletal regulatory protein binding"/>
    <property type="evidence" value="ECO:0007669"/>
    <property type="project" value="InterPro"/>
</dbReference>
<dbReference type="GO" id="GO:0051286">
    <property type="term" value="C:cell tip"/>
    <property type="evidence" value="ECO:0007669"/>
    <property type="project" value="TreeGrafter"/>
</dbReference>
<feature type="region of interest" description="Disordered" evidence="2">
    <location>
        <begin position="131"/>
        <end position="408"/>
    </location>
</feature>
<evidence type="ECO:0000256" key="1">
    <source>
        <dbReference type="ARBA" id="ARBA00023054"/>
    </source>
</evidence>
<dbReference type="InterPro" id="IPR056279">
    <property type="entry name" value="Aip3p_Bud6_N"/>
</dbReference>
<feature type="compositionally biased region" description="Polar residues" evidence="2">
    <location>
        <begin position="490"/>
        <end position="499"/>
    </location>
</feature>
<dbReference type="PANTHER" id="PTHR22741">
    <property type="entry name" value="P140CAP/SNIP-RELATED"/>
    <property type="match status" value="1"/>
</dbReference>
<evidence type="ECO:0000259" key="3">
    <source>
        <dbReference type="SMART" id="SM00806"/>
    </source>
</evidence>
<dbReference type="AlphaFoldDB" id="A0A8K0JN53"/>
<dbReference type="PANTHER" id="PTHR22741:SF10">
    <property type="entry name" value="COILED-COIL DOMAIN-CONTAINING PROTEIN CG32809"/>
    <property type="match status" value="1"/>
</dbReference>
<dbReference type="InterPro" id="IPR051825">
    <property type="entry name" value="SRCIN1"/>
</dbReference>
<feature type="compositionally biased region" description="Pro residues" evidence="2">
    <location>
        <begin position="310"/>
        <end position="319"/>
    </location>
</feature>
<feature type="region of interest" description="Disordered" evidence="2">
    <location>
        <begin position="1038"/>
        <end position="1097"/>
    </location>
</feature>
<feature type="region of interest" description="Disordered" evidence="2">
    <location>
        <begin position="987"/>
        <end position="1007"/>
    </location>
</feature>
<protein>
    <recommendedName>
        <fullName evidence="3">Actin interacting protein 3 C-terminal domain-containing protein</fullName>
    </recommendedName>
</protein>
<dbReference type="Pfam" id="PF23153">
    <property type="entry name" value="Aip3p_Bud6_N"/>
    <property type="match status" value="1"/>
</dbReference>
<feature type="compositionally biased region" description="Acidic residues" evidence="2">
    <location>
        <begin position="1088"/>
        <end position="1097"/>
    </location>
</feature>
<evidence type="ECO:0000256" key="2">
    <source>
        <dbReference type="SAM" id="MobiDB-lite"/>
    </source>
</evidence>
<feature type="compositionally biased region" description="Polar residues" evidence="2">
    <location>
        <begin position="179"/>
        <end position="201"/>
    </location>
</feature>
<feature type="compositionally biased region" description="Basic and acidic residues" evidence="2">
    <location>
        <begin position="294"/>
        <end position="304"/>
    </location>
</feature>
<feature type="compositionally biased region" description="Basic and acidic residues" evidence="2">
    <location>
        <begin position="1069"/>
        <end position="1079"/>
    </location>
</feature>
<dbReference type="GO" id="GO:0005737">
    <property type="term" value="C:cytoplasm"/>
    <property type="evidence" value="ECO:0007669"/>
    <property type="project" value="TreeGrafter"/>
</dbReference>
<evidence type="ECO:0000313" key="5">
    <source>
        <dbReference type="Proteomes" id="UP000812966"/>
    </source>
</evidence>
<evidence type="ECO:0000313" key="4">
    <source>
        <dbReference type="EMBL" id="KAG7562409.1"/>
    </source>
</evidence>
<proteinExistence type="predicted"/>
<gene>
    <name evidence="4" type="ORF">FFLO_02189</name>
</gene>
<feature type="region of interest" description="Disordered" evidence="2">
    <location>
        <begin position="552"/>
        <end position="579"/>
    </location>
</feature>
<dbReference type="InterPro" id="IPR005613">
    <property type="entry name" value="AIP3_C"/>
</dbReference>
<dbReference type="Gene3D" id="1.20.58.1540">
    <property type="entry name" value="Actin interacting protein 3, C-terminal domain"/>
    <property type="match status" value="1"/>
</dbReference>
<dbReference type="InterPro" id="IPR022782">
    <property type="entry name" value="AIP3-like_C"/>
</dbReference>
<keyword evidence="1" id="KW-0175">Coiled coil</keyword>
<feature type="region of interest" description="Disordered" evidence="2">
    <location>
        <begin position="706"/>
        <end position="744"/>
    </location>
</feature>
<feature type="compositionally biased region" description="Pro residues" evidence="2">
    <location>
        <begin position="250"/>
        <end position="269"/>
    </location>
</feature>
<sequence length="1097" mass="120901">MSSGRASRLPRSAVESTVTRLLMTTRQLLTALTDWSTLRCTDTAVSDIYVKLGNDLSSFIHAFRGYDVDFQKYNRLVTVPEDLRPLLEHCLGQEPSTESLNIYVDDIKAVLSRVWDGTKYGQNIIKRQRSEAEARAQEQHYQQQRQQQQQQQQAAGSSRSLGPDQNAGPSRRASDRTTKSVQNVGDTSRSSAYSVESNSHRVQLVDPGASDRNSSRATSPSSIQEPRPMGPRQVGSAGYSSRVNARVGAPLPPAPPDAFRPPRRSPSPTPSYRNPSEPTPTRFSDTRIVSGPDRPVKSAARDRPTSPADPTLPPPPVTPPRRAINMPASLADTPPHPASRFSLDSEMDLSESSTRQSLRDSRLTSPPPAPIATNPPQVPAMDIGLASPIGDISGSSQQESGTPDAPPTQAALASLTALQNSEALGRRASRRFSQYQIKQMLPNHNKGPSSSSLRHPRLESLNEGGGFSPGRPARRIERAAPPLPPIPDTYAQNVANINHSRIPETITESRRSSGTMPGRDDVAVPEVSITESSPVQPRRERPSSMIIVPDEEIAEREQDRGPAVSSAPIQEETPPDSATPFKVFLQFGRETKRVTLDRETVTSIVDLQGLFMSKFDYAPEGMELFPDVYIKDPISGVAYHLEDLEDIKRDALLSLNLDPLDQVKQHFDNTITSLSHEIKDLKNSFMHSRRASALKLEVPLAATASPSLRASDRGRDPSPIPPVRLTVSTETTPVAGPKPLPEVDSQSALKAPASLGRIDLQNQQHELQVLRRDLGTMRQVYLDFVNQTKETFQTVRDQTMAVREVALTKLSGSRSLVDAAKVSLEQHSSETVQAVEDVSDVVDSIKEDVLKRQILPRATQMQSMQDDLAKAKQQVEQLRGQITLAAPSWKQTWNQELKNVVEEQHLLQHQEKLTADLEDDIKQACEIFDTLRAYVEQRQAGIRTGGGPRNLRTRVVPESNDQPRVSDLLLEIRTKEADPNRRLAAIEQQQRQREKEMAEKNDEFTDELSGFVAGRKLKKTGGTEEAERVRLRKQELNFKRMFSSESPRDGASSGASTPTVAHGNATVVDTDKGEKEEVKPAVGKADAGEADIEAKED</sequence>
<feature type="domain" description="Actin interacting protein 3 C-terminal" evidence="3">
    <location>
        <begin position="584"/>
        <end position="1035"/>
    </location>
</feature>
<organism evidence="4 5">
    <name type="scientific">Filobasidium floriforme</name>
    <dbReference type="NCBI Taxonomy" id="5210"/>
    <lineage>
        <taxon>Eukaryota</taxon>
        <taxon>Fungi</taxon>
        <taxon>Dikarya</taxon>
        <taxon>Basidiomycota</taxon>
        <taxon>Agaricomycotina</taxon>
        <taxon>Tremellomycetes</taxon>
        <taxon>Filobasidiales</taxon>
        <taxon>Filobasidiaceae</taxon>
        <taxon>Filobasidium</taxon>
    </lineage>
</organism>
<keyword evidence="5" id="KW-1185">Reference proteome</keyword>
<dbReference type="Pfam" id="PF03915">
    <property type="entry name" value="AIP3"/>
    <property type="match status" value="1"/>
</dbReference>
<feature type="compositionally biased region" description="Polar residues" evidence="2">
    <location>
        <begin position="211"/>
        <end position="224"/>
    </location>
</feature>
<dbReference type="GO" id="GO:0030010">
    <property type="term" value="P:establishment of cell polarity"/>
    <property type="evidence" value="ECO:0007669"/>
    <property type="project" value="TreeGrafter"/>
</dbReference>
<dbReference type="OrthoDB" id="783096at2759"/>
<dbReference type="EMBL" id="JABELV010000033">
    <property type="protein sequence ID" value="KAG7562409.1"/>
    <property type="molecule type" value="Genomic_DNA"/>
</dbReference>
<dbReference type="Proteomes" id="UP000812966">
    <property type="component" value="Unassembled WGS sequence"/>
</dbReference>
<name>A0A8K0JN53_9TREE</name>
<feature type="region of interest" description="Disordered" evidence="2">
    <location>
        <begin position="440"/>
        <end position="521"/>
    </location>
</feature>
<accession>A0A8K0JN53</accession>
<reference evidence="4" key="1">
    <citation type="submission" date="2020-04" db="EMBL/GenBank/DDBJ databases">
        <title>Analysis of mating type loci in Filobasidium floriforme.</title>
        <authorList>
            <person name="Nowrousian M."/>
        </authorList>
    </citation>
    <scope>NUCLEOTIDE SEQUENCE</scope>
    <source>
        <strain evidence="4">CBS 6242</strain>
    </source>
</reference>
<comment type="caution">
    <text evidence="4">The sequence shown here is derived from an EMBL/GenBank/DDBJ whole genome shotgun (WGS) entry which is preliminary data.</text>
</comment>